<feature type="transmembrane region" description="Helical" evidence="7">
    <location>
        <begin position="267"/>
        <end position="286"/>
    </location>
</feature>
<organism evidence="9 10">
    <name type="scientific">Paspalum notatum var. saurae</name>
    <dbReference type="NCBI Taxonomy" id="547442"/>
    <lineage>
        <taxon>Eukaryota</taxon>
        <taxon>Viridiplantae</taxon>
        <taxon>Streptophyta</taxon>
        <taxon>Embryophyta</taxon>
        <taxon>Tracheophyta</taxon>
        <taxon>Spermatophyta</taxon>
        <taxon>Magnoliopsida</taxon>
        <taxon>Liliopsida</taxon>
        <taxon>Poales</taxon>
        <taxon>Poaceae</taxon>
        <taxon>PACMAD clade</taxon>
        <taxon>Panicoideae</taxon>
        <taxon>Andropogonodae</taxon>
        <taxon>Paspaleae</taxon>
        <taxon>Paspalinae</taxon>
        <taxon>Paspalum</taxon>
    </lineage>
</organism>
<keyword evidence="10" id="KW-1185">Reference proteome</keyword>
<keyword evidence="4 7" id="KW-1133">Transmembrane helix</keyword>
<evidence type="ECO:0000313" key="10">
    <source>
        <dbReference type="Proteomes" id="UP001341281"/>
    </source>
</evidence>
<dbReference type="InterPro" id="IPR002110">
    <property type="entry name" value="Ankyrin_rpt"/>
</dbReference>
<gene>
    <name evidence="9" type="ORF">U9M48_002115</name>
</gene>
<feature type="transmembrane region" description="Helical" evidence="7">
    <location>
        <begin position="306"/>
        <end position="330"/>
    </location>
</feature>
<accession>A0AAQ3PGN6</accession>
<dbReference type="GO" id="GO:0005886">
    <property type="term" value="C:plasma membrane"/>
    <property type="evidence" value="ECO:0007669"/>
    <property type="project" value="TreeGrafter"/>
</dbReference>
<dbReference type="Proteomes" id="UP001341281">
    <property type="component" value="Chromosome 01"/>
</dbReference>
<evidence type="ECO:0000256" key="7">
    <source>
        <dbReference type="SAM" id="Phobius"/>
    </source>
</evidence>
<evidence type="ECO:0000256" key="5">
    <source>
        <dbReference type="ARBA" id="ARBA00023043"/>
    </source>
</evidence>
<feature type="domain" description="PGG" evidence="8">
    <location>
        <begin position="259"/>
        <end position="367"/>
    </location>
</feature>
<reference evidence="9 10" key="1">
    <citation type="submission" date="2024-02" db="EMBL/GenBank/DDBJ databases">
        <title>High-quality chromosome-scale genome assembly of Pensacola bahiagrass (Paspalum notatum Flugge var. saurae).</title>
        <authorList>
            <person name="Vega J.M."/>
            <person name="Podio M."/>
            <person name="Orjuela J."/>
            <person name="Siena L.A."/>
            <person name="Pessino S.C."/>
            <person name="Combes M.C."/>
            <person name="Mariac C."/>
            <person name="Albertini E."/>
            <person name="Pupilli F."/>
            <person name="Ortiz J.P.A."/>
            <person name="Leblanc O."/>
        </authorList>
    </citation>
    <scope>NUCLEOTIDE SEQUENCE [LARGE SCALE GENOMIC DNA]</scope>
    <source>
        <strain evidence="9">R1</strain>
        <tissue evidence="9">Leaf</tissue>
    </source>
</reference>
<proteinExistence type="predicted"/>
<evidence type="ECO:0000313" key="9">
    <source>
        <dbReference type="EMBL" id="WVZ50909.1"/>
    </source>
</evidence>
<keyword evidence="3" id="KW-0677">Repeat</keyword>
<keyword evidence="5" id="KW-0040">ANK repeat</keyword>
<dbReference type="Gene3D" id="1.25.40.20">
    <property type="entry name" value="Ankyrin repeat-containing domain"/>
    <property type="match status" value="1"/>
</dbReference>
<dbReference type="Pfam" id="PF13962">
    <property type="entry name" value="PGG"/>
    <property type="match status" value="1"/>
</dbReference>
<dbReference type="PANTHER" id="PTHR24186">
    <property type="entry name" value="PROTEIN PHOSPHATASE 1 REGULATORY SUBUNIT"/>
    <property type="match status" value="1"/>
</dbReference>
<comment type="subcellular location">
    <subcellularLocation>
        <location evidence="1">Membrane</location>
        <topology evidence="1">Multi-pass membrane protein</topology>
    </subcellularLocation>
</comment>
<feature type="transmembrane region" description="Helical" evidence="7">
    <location>
        <begin position="422"/>
        <end position="442"/>
    </location>
</feature>
<protein>
    <recommendedName>
        <fullName evidence="8">PGG domain-containing protein</fullName>
    </recommendedName>
</protein>
<evidence type="ECO:0000259" key="8">
    <source>
        <dbReference type="Pfam" id="PF13962"/>
    </source>
</evidence>
<sequence>MVLEWLGNNLKPQGAEAGQGDERHAELLSLLTTQRDKQQKGSTPLHLAASLNGWPAARRLRTWFPQVWVGSRSATRLLLDANKSTAYQADSEGSYPIHAAAWSGSLDAVKTLLRRCRDCATLRDCKGRTFLHVAAEEECGNVVEYICQAPDLSSILNAQDKDGQTALHGAVRAGNVAVFNCLFRNRQVRLDVANKDGMTPLDLSWNMLAARFGYGFDPINIIRLSLEHAGAPHGGGRPELFRERHWPPKEANVDSKESENYTQATQVMSIVTALIATVTFASAFTLPGGYRGDGVPVLAGSYAFDAFVLADTLAFICSCLATFSLVYAGVPSTDSYMREKYFNASEVLRHSAQRSFMAAFALGLYMVLPPLDRATAVTVCVVVSASLLRENTYAWRYTCMVNTVRTRIGIRRFLARDYAQEMLFHVLVHFGSYILIFGLPAIRKRA</sequence>
<evidence type="ECO:0000256" key="2">
    <source>
        <dbReference type="ARBA" id="ARBA00022692"/>
    </source>
</evidence>
<dbReference type="InterPro" id="IPR026961">
    <property type="entry name" value="PGG_dom"/>
</dbReference>
<dbReference type="AlphaFoldDB" id="A0AAQ3PGN6"/>
<evidence type="ECO:0000256" key="3">
    <source>
        <dbReference type="ARBA" id="ARBA00022737"/>
    </source>
</evidence>
<evidence type="ECO:0000256" key="4">
    <source>
        <dbReference type="ARBA" id="ARBA00022989"/>
    </source>
</evidence>
<evidence type="ECO:0000256" key="6">
    <source>
        <dbReference type="ARBA" id="ARBA00023136"/>
    </source>
</evidence>
<evidence type="ECO:0000256" key="1">
    <source>
        <dbReference type="ARBA" id="ARBA00004141"/>
    </source>
</evidence>
<dbReference type="InterPro" id="IPR036770">
    <property type="entry name" value="Ankyrin_rpt-contain_sf"/>
</dbReference>
<dbReference type="PANTHER" id="PTHR24186:SF50">
    <property type="entry name" value="ANKYRIN REPEAT-CONTAINING PROTEIN ITN1-LIKE ISOFORM X1"/>
    <property type="match status" value="1"/>
</dbReference>
<dbReference type="SUPFAM" id="SSF48403">
    <property type="entry name" value="Ankyrin repeat"/>
    <property type="match status" value="1"/>
</dbReference>
<keyword evidence="2 7" id="KW-0812">Transmembrane</keyword>
<keyword evidence="6 7" id="KW-0472">Membrane</keyword>
<dbReference type="Pfam" id="PF12796">
    <property type="entry name" value="Ank_2"/>
    <property type="match status" value="1"/>
</dbReference>
<dbReference type="EMBL" id="CP144745">
    <property type="protein sequence ID" value="WVZ50909.1"/>
    <property type="molecule type" value="Genomic_DNA"/>
</dbReference>
<dbReference type="SMART" id="SM00248">
    <property type="entry name" value="ANK"/>
    <property type="match status" value="4"/>
</dbReference>
<name>A0AAQ3PGN6_PASNO</name>